<dbReference type="KEGG" id="npy:NPRO_12400"/>
<dbReference type="GO" id="GO:0015628">
    <property type="term" value="P:protein secretion by the type II secretion system"/>
    <property type="evidence" value="ECO:0007669"/>
    <property type="project" value="TreeGrafter"/>
</dbReference>
<feature type="compositionally biased region" description="Low complexity" evidence="1">
    <location>
        <begin position="164"/>
        <end position="177"/>
    </location>
</feature>
<dbReference type="SMART" id="SM00278">
    <property type="entry name" value="HhH1"/>
    <property type="match status" value="2"/>
</dbReference>
<dbReference type="InterPro" id="IPR010994">
    <property type="entry name" value="RuvA_2-like"/>
</dbReference>
<keyword evidence="2" id="KW-0472">Membrane</keyword>
<feature type="domain" description="Helix-hairpin-helix DNA-binding motif class 1" evidence="3">
    <location>
        <begin position="197"/>
        <end position="216"/>
    </location>
</feature>
<accession>A0A809RGN9</accession>
<keyword evidence="2" id="KW-0812">Transmembrane</keyword>
<dbReference type="GO" id="GO:0006281">
    <property type="term" value="P:DNA repair"/>
    <property type="evidence" value="ECO:0007669"/>
    <property type="project" value="InterPro"/>
</dbReference>
<dbReference type="Proteomes" id="UP000662873">
    <property type="component" value="Chromosome"/>
</dbReference>
<organism evidence="4 5">
    <name type="scientific">Candidatus Nitrosymbiomonas proteolyticus</name>
    <dbReference type="NCBI Taxonomy" id="2608984"/>
    <lineage>
        <taxon>Bacteria</taxon>
        <taxon>Bacillati</taxon>
        <taxon>Armatimonadota</taxon>
        <taxon>Armatimonadota incertae sedis</taxon>
        <taxon>Candidatus Nitrosymbiomonas</taxon>
    </lineage>
</organism>
<dbReference type="GO" id="GO:0003677">
    <property type="term" value="F:DNA binding"/>
    <property type="evidence" value="ECO:0007669"/>
    <property type="project" value="InterPro"/>
</dbReference>
<dbReference type="InterPro" id="IPR003583">
    <property type="entry name" value="Hlx-hairpin-Hlx_DNA-bd_motif"/>
</dbReference>
<feature type="domain" description="Helix-hairpin-helix DNA-binding motif class 1" evidence="3">
    <location>
        <begin position="227"/>
        <end position="246"/>
    </location>
</feature>
<dbReference type="AlphaFoldDB" id="A0A809RGN9"/>
<evidence type="ECO:0000256" key="1">
    <source>
        <dbReference type="SAM" id="MobiDB-lite"/>
    </source>
</evidence>
<dbReference type="Pfam" id="PF12836">
    <property type="entry name" value="HHH_3"/>
    <property type="match status" value="1"/>
</dbReference>
<protein>
    <recommendedName>
        <fullName evidence="3">Helix-hairpin-helix DNA-binding motif class 1 domain-containing protein</fullName>
    </recommendedName>
</protein>
<dbReference type="Gene3D" id="1.10.150.320">
    <property type="entry name" value="Photosystem II 12 kDa extrinsic protein"/>
    <property type="match status" value="1"/>
</dbReference>
<dbReference type="SUPFAM" id="SSF47781">
    <property type="entry name" value="RuvA domain 2-like"/>
    <property type="match status" value="1"/>
</dbReference>
<proteinExistence type="predicted"/>
<evidence type="ECO:0000313" key="5">
    <source>
        <dbReference type="Proteomes" id="UP000662873"/>
    </source>
</evidence>
<keyword evidence="2" id="KW-1133">Transmembrane helix</keyword>
<dbReference type="GO" id="GO:0015627">
    <property type="term" value="C:type II protein secretion system complex"/>
    <property type="evidence" value="ECO:0007669"/>
    <property type="project" value="TreeGrafter"/>
</dbReference>
<name>A0A809RGN9_9BACT</name>
<dbReference type="PANTHER" id="PTHR21180:SF32">
    <property type="entry name" value="ENDONUCLEASE_EXONUCLEASE_PHOSPHATASE FAMILY DOMAIN-CONTAINING PROTEIN 1"/>
    <property type="match status" value="1"/>
</dbReference>
<evidence type="ECO:0000259" key="3">
    <source>
        <dbReference type="SMART" id="SM00278"/>
    </source>
</evidence>
<evidence type="ECO:0000256" key="2">
    <source>
        <dbReference type="SAM" id="Phobius"/>
    </source>
</evidence>
<dbReference type="InterPro" id="IPR051675">
    <property type="entry name" value="Endo/Exo/Phosphatase_dom_1"/>
</dbReference>
<dbReference type="EMBL" id="AP021858">
    <property type="protein sequence ID" value="BBO23645.1"/>
    <property type="molecule type" value="Genomic_DNA"/>
</dbReference>
<gene>
    <name evidence="4" type="ORF">NPRO_12400</name>
</gene>
<reference evidence="4" key="1">
    <citation type="journal article" name="DNA Res.">
        <title>The physiological potential of anammox bacteria as revealed by their core genome structure.</title>
        <authorList>
            <person name="Okubo T."/>
            <person name="Toyoda A."/>
            <person name="Fukuhara K."/>
            <person name="Uchiyama I."/>
            <person name="Harigaya Y."/>
            <person name="Kuroiwa M."/>
            <person name="Suzuki T."/>
            <person name="Murakami Y."/>
            <person name="Suwa Y."/>
            <person name="Takami H."/>
        </authorList>
    </citation>
    <scope>NUCLEOTIDE SEQUENCE</scope>
    <source>
        <strain evidence="4">317325-2</strain>
    </source>
</reference>
<dbReference type="InterPro" id="IPR019554">
    <property type="entry name" value="Soluble_ligand-bd"/>
</dbReference>
<dbReference type="Gene3D" id="3.10.560.10">
    <property type="entry name" value="Outer membrane lipoprotein wza domain like"/>
    <property type="match status" value="1"/>
</dbReference>
<dbReference type="Pfam" id="PF10531">
    <property type="entry name" value="SLBB"/>
    <property type="match status" value="1"/>
</dbReference>
<feature type="region of interest" description="Disordered" evidence="1">
    <location>
        <begin position="116"/>
        <end position="188"/>
    </location>
</feature>
<dbReference type="PANTHER" id="PTHR21180">
    <property type="entry name" value="ENDONUCLEASE/EXONUCLEASE/PHOSPHATASE FAMILY DOMAIN-CONTAINING PROTEIN 1"/>
    <property type="match status" value="1"/>
</dbReference>
<sequence length="249" mass="25802">MLNSLTPHERFAYLGIAVVVLGVLGFVGSRQLGSGRSSPIQVETLASKTQTQAAASAPPAEVVVHVAGAVREGKVVRLPNGARVADAIAAAGGTKPEADLEALNLAAKIEDGTQLYVPEKPKPGAPQEPQSQRPASRGASSYQAKTVPTPRYASATTPEEPEVSAEVSSGSSTSGSSRSAKSLPAPHSISLNTASQSELERLPGIGPVTAQKILDYRRAHGGFSSVDELLAVKGIGPKKLEDVRPYVRL</sequence>
<evidence type="ECO:0000313" key="4">
    <source>
        <dbReference type="EMBL" id="BBO23645.1"/>
    </source>
</evidence>
<feature type="transmembrane region" description="Helical" evidence="2">
    <location>
        <begin position="12"/>
        <end position="29"/>
    </location>
</feature>
<feature type="compositionally biased region" description="Polar residues" evidence="1">
    <location>
        <begin position="128"/>
        <end position="146"/>
    </location>
</feature>